<dbReference type="InterPro" id="IPR003734">
    <property type="entry name" value="DUF155"/>
</dbReference>
<feature type="transmembrane region" description="Helical" evidence="3">
    <location>
        <begin position="644"/>
        <end position="665"/>
    </location>
</feature>
<accession>A0A1D3D533</accession>
<feature type="region of interest" description="Disordered" evidence="2">
    <location>
        <begin position="25"/>
        <end position="137"/>
    </location>
</feature>
<feature type="compositionally biased region" description="Polar residues" evidence="2">
    <location>
        <begin position="128"/>
        <end position="137"/>
    </location>
</feature>
<dbReference type="InParanoid" id="A0A1D3D533"/>
<dbReference type="InterPro" id="IPR051624">
    <property type="entry name" value="RMD1/Sad1-interacting"/>
</dbReference>
<dbReference type="PANTHER" id="PTHR16255:SF1">
    <property type="entry name" value="REQUIRED FOR MEIOTIC NUCLEAR DIVISION PROTEIN 1 HOMOLOG"/>
    <property type="match status" value="1"/>
</dbReference>
<name>A0A1D3D533_9EIME</name>
<comment type="similarity">
    <text evidence="1">Belongs to the RMD1/sif2 family.</text>
</comment>
<dbReference type="Pfam" id="PF02582">
    <property type="entry name" value="DUF155"/>
    <property type="match status" value="1"/>
</dbReference>
<evidence type="ECO:0000259" key="4">
    <source>
        <dbReference type="Pfam" id="PF02582"/>
    </source>
</evidence>
<keyword evidence="6" id="KW-1185">Reference proteome</keyword>
<evidence type="ECO:0000256" key="1">
    <source>
        <dbReference type="ARBA" id="ARBA00008306"/>
    </source>
</evidence>
<feature type="domain" description="DUF155" evidence="4">
    <location>
        <begin position="396"/>
        <end position="510"/>
    </location>
</feature>
<keyword evidence="3" id="KW-1133">Transmembrane helix</keyword>
<proteinExistence type="inferred from homology"/>
<feature type="compositionally biased region" description="Basic and acidic residues" evidence="2">
    <location>
        <begin position="77"/>
        <end position="104"/>
    </location>
</feature>
<evidence type="ECO:0000313" key="6">
    <source>
        <dbReference type="Proteomes" id="UP000095192"/>
    </source>
</evidence>
<feature type="compositionally biased region" description="Polar residues" evidence="2">
    <location>
        <begin position="32"/>
        <end position="44"/>
    </location>
</feature>
<evidence type="ECO:0000256" key="2">
    <source>
        <dbReference type="SAM" id="MobiDB-lite"/>
    </source>
</evidence>
<reference evidence="5 6" key="1">
    <citation type="journal article" date="2016" name="BMC Genomics">
        <title>Comparative genomics reveals Cyclospora cayetanensis possesses coccidia-like metabolism and invasion components but unique surface antigens.</title>
        <authorList>
            <person name="Liu S."/>
            <person name="Wang L."/>
            <person name="Zheng H."/>
            <person name="Xu Z."/>
            <person name="Roellig D.M."/>
            <person name="Li N."/>
            <person name="Frace M.A."/>
            <person name="Tang K."/>
            <person name="Arrowood M.J."/>
            <person name="Moss D.M."/>
            <person name="Zhang L."/>
            <person name="Feng Y."/>
            <person name="Xiao L."/>
        </authorList>
    </citation>
    <scope>NUCLEOTIDE SEQUENCE [LARGE SCALE GENOMIC DNA]</scope>
    <source>
        <strain evidence="5 6">CHN_HEN01</strain>
    </source>
</reference>
<dbReference type="VEuPathDB" id="ToxoDB:cyc_04719"/>
<evidence type="ECO:0000313" key="5">
    <source>
        <dbReference type="EMBL" id="OEH78551.1"/>
    </source>
</evidence>
<organism evidence="5 6">
    <name type="scientific">Cyclospora cayetanensis</name>
    <dbReference type="NCBI Taxonomy" id="88456"/>
    <lineage>
        <taxon>Eukaryota</taxon>
        <taxon>Sar</taxon>
        <taxon>Alveolata</taxon>
        <taxon>Apicomplexa</taxon>
        <taxon>Conoidasida</taxon>
        <taxon>Coccidia</taxon>
        <taxon>Eucoccidiorida</taxon>
        <taxon>Eimeriorina</taxon>
        <taxon>Eimeriidae</taxon>
        <taxon>Cyclospora</taxon>
    </lineage>
</organism>
<feature type="compositionally biased region" description="Basic and acidic residues" evidence="2">
    <location>
        <begin position="56"/>
        <end position="67"/>
    </location>
</feature>
<dbReference type="AlphaFoldDB" id="A0A1D3D533"/>
<sequence length="671" mass="75106">MSERRIPGSSCSMDLPIGVSYAAERVGKSEESLASDSASNSGCESGSIEVPPRSAPLDKRVTTRDSKVPLGSTLAADAHKHDGKTQVDTKRNLHEMHQSKDAPAGRRRHQQRQPGAGAWPSAGAVRASSVSKATGSGTACLAPRRLRSKAPPRVAWVNEKFMRELASDDQRAPQLVSTLVERVDQTPSQDTTVNAQTATVTVEDRGKQFNSPCSRHQSFLELLTNPRLSDQFVRVSSIPFVTSKDTTSVQSIRTPCSEKRVQCRFLGDADSVLMLEVDDSLHLADPKARSQEAFEATCGFHGPMSGFSDLEVGVHSCTSAVLAVGDGDESNWGPNSPLAGNPSRVSVASNGCTAFHYSSSEIEAAAAGGARLLRRGMRSLSINRQRYDATNVTVAFIFEKGPVIMWVAASDRRAQESRGRRELLSSLLFFLSQFATRFIRADMVQEDVMRYTYIRQVRKQCPAFETESVAEKLAASFALSQSIRLSVYESLINFTIARVRAIPERMARFGSAEEEEQPATALAVWTLVRRCFRMTSSRTLPSPALMQPLAWSCLCGDLLGKVVDVNIVQALHSLQRLVWLFFQDFRDVPEYFWNDDTWQHFWARLYSHLEIQKRINLLNNRYFCIHELLKVVREERRTRQEFRMTWIIVFLLFFQVIALVLRNFVIHPYME</sequence>
<gene>
    <name evidence="5" type="ORF">cyc_04719</name>
</gene>
<dbReference type="EMBL" id="JROU02000693">
    <property type="protein sequence ID" value="OEH78551.1"/>
    <property type="molecule type" value="Genomic_DNA"/>
</dbReference>
<evidence type="ECO:0000256" key="3">
    <source>
        <dbReference type="SAM" id="Phobius"/>
    </source>
</evidence>
<keyword evidence="3" id="KW-0812">Transmembrane</keyword>
<comment type="caution">
    <text evidence="5">The sequence shown here is derived from an EMBL/GenBank/DDBJ whole genome shotgun (WGS) entry which is preliminary data.</text>
</comment>
<protein>
    <submittedName>
        <fullName evidence="5">Sporulation protein</fullName>
    </submittedName>
</protein>
<keyword evidence="3" id="KW-0472">Membrane</keyword>
<dbReference type="GO" id="GO:0005739">
    <property type="term" value="C:mitochondrion"/>
    <property type="evidence" value="ECO:0007669"/>
    <property type="project" value="UniProtKB-ARBA"/>
</dbReference>
<dbReference type="Proteomes" id="UP000095192">
    <property type="component" value="Unassembled WGS sequence"/>
</dbReference>
<dbReference type="VEuPathDB" id="ToxoDB:LOC34621212"/>
<dbReference type="PANTHER" id="PTHR16255">
    <property type="entry name" value="REQUIRED FOR MEIOTIC NUCLEAR DIVISION PROTEIN 1 HOMOLOG"/>
    <property type="match status" value="1"/>
</dbReference>